<dbReference type="PANTHER" id="PTHR46796">
    <property type="entry name" value="HTH-TYPE TRANSCRIPTIONAL ACTIVATOR RHAS-RELATED"/>
    <property type="match status" value="1"/>
</dbReference>
<dbReference type="InterPro" id="IPR050204">
    <property type="entry name" value="AraC_XylS_family_regulators"/>
</dbReference>
<dbReference type="AlphaFoldDB" id="A0A1H7QT57"/>
<evidence type="ECO:0000256" key="1">
    <source>
        <dbReference type="ARBA" id="ARBA00023015"/>
    </source>
</evidence>
<evidence type="ECO:0000256" key="3">
    <source>
        <dbReference type="ARBA" id="ARBA00023163"/>
    </source>
</evidence>
<dbReference type="SMART" id="SM00342">
    <property type="entry name" value="HTH_ARAC"/>
    <property type="match status" value="1"/>
</dbReference>
<feature type="domain" description="HTH araC/xylS-type" evidence="4">
    <location>
        <begin position="222"/>
        <end position="323"/>
    </location>
</feature>
<dbReference type="GO" id="GO:0003700">
    <property type="term" value="F:DNA-binding transcription factor activity"/>
    <property type="evidence" value="ECO:0007669"/>
    <property type="project" value="InterPro"/>
</dbReference>
<gene>
    <name evidence="5" type="ORF">SAMN05414137_109200</name>
</gene>
<evidence type="ECO:0000313" key="5">
    <source>
        <dbReference type="EMBL" id="SEL51113.1"/>
    </source>
</evidence>
<keyword evidence="6" id="KW-1185">Reference proteome</keyword>
<keyword evidence="1" id="KW-0805">Transcription regulation</keyword>
<dbReference type="EMBL" id="FOAZ01000009">
    <property type="protein sequence ID" value="SEL51113.1"/>
    <property type="molecule type" value="Genomic_DNA"/>
</dbReference>
<protein>
    <submittedName>
        <fullName evidence="5">AraC-binding-like domain-containing protein</fullName>
    </submittedName>
</protein>
<dbReference type="InterPro" id="IPR035418">
    <property type="entry name" value="AraC-bd_2"/>
</dbReference>
<evidence type="ECO:0000256" key="2">
    <source>
        <dbReference type="ARBA" id="ARBA00023125"/>
    </source>
</evidence>
<dbReference type="GO" id="GO:0043565">
    <property type="term" value="F:sequence-specific DNA binding"/>
    <property type="evidence" value="ECO:0007669"/>
    <property type="project" value="InterPro"/>
</dbReference>
<dbReference type="Pfam" id="PF14525">
    <property type="entry name" value="AraC_binding_2"/>
    <property type="match status" value="1"/>
</dbReference>
<dbReference type="RefSeq" id="WP_042445485.1">
    <property type="nucleotide sequence ID" value="NZ_BBPN01000009.1"/>
</dbReference>
<name>A0A1H7QT57_STRJI</name>
<dbReference type="eggNOG" id="COG2207">
    <property type="taxonomic scope" value="Bacteria"/>
</dbReference>
<keyword evidence="2" id="KW-0238">DNA-binding</keyword>
<dbReference type="Gene3D" id="1.10.10.60">
    <property type="entry name" value="Homeodomain-like"/>
    <property type="match status" value="1"/>
</dbReference>
<dbReference type="OrthoDB" id="5464689at2"/>
<dbReference type="PANTHER" id="PTHR46796:SF12">
    <property type="entry name" value="HTH-TYPE DNA-BINDING TRANSCRIPTIONAL ACTIVATOR EUTR"/>
    <property type="match status" value="1"/>
</dbReference>
<evidence type="ECO:0000313" key="6">
    <source>
        <dbReference type="Proteomes" id="UP000183015"/>
    </source>
</evidence>
<dbReference type="STRING" id="235985.SAMN05414137_109200"/>
<keyword evidence="3" id="KW-0804">Transcription</keyword>
<dbReference type="Proteomes" id="UP000183015">
    <property type="component" value="Unassembled WGS sequence"/>
</dbReference>
<dbReference type="InterPro" id="IPR009057">
    <property type="entry name" value="Homeodomain-like_sf"/>
</dbReference>
<dbReference type="Pfam" id="PF12833">
    <property type="entry name" value="HTH_18"/>
    <property type="match status" value="1"/>
</dbReference>
<dbReference type="SUPFAM" id="SSF46689">
    <property type="entry name" value="Homeodomain-like"/>
    <property type="match status" value="2"/>
</dbReference>
<reference evidence="6" key="1">
    <citation type="submission" date="2016-10" db="EMBL/GenBank/DDBJ databases">
        <authorList>
            <person name="Varghese N."/>
        </authorList>
    </citation>
    <scope>NUCLEOTIDE SEQUENCE [LARGE SCALE GENOMIC DNA]</scope>
    <source>
        <strain evidence="6">DSM 45096 / BCRC 16803 / CGMCC 4.1857 / CIP 109030 / JCM 12277 / KCTC 19219 / NBRC 100920 / 33214</strain>
    </source>
</reference>
<sequence length="324" mass="35618">MRSLRGERVSFDTHDLDEAAGVLGRFYDVRGLRSLDDRTGFRACFDNAELETGTMLVRARTWSDVSVVAELGIISVDVSVRGSIRWEHAGTAGETGGGHGLVMQEGTPVTMRRWSSGEIAALVTSRERLERHLEHLLDRTPTRPLRLGPRLDLGQGPGRSWAGLLTDAVGDLTGPGPGLWASPLLRPQLLEALLTGLLLSSEHPWRESLLTSTPTTPPRLVVQAVDAVRADPAHPWTTAELAALVSIGPRALQAAFRRHLGRTPTAFLRDVRLERAHADLQAADPTVTGVAEIAERWGFTHQPRFAAAYRRRYHRNPSETLRGR</sequence>
<dbReference type="InterPro" id="IPR018060">
    <property type="entry name" value="HTH_AraC"/>
</dbReference>
<organism evidence="5 6">
    <name type="scientific">Streptacidiphilus jiangxiensis</name>
    <dbReference type="NCBI Taxonomy" id="235985"/>
    <lineage>
        <taxon>Bacteria</taxon>
        <taxon>Bacillati</taxon>
        <taxon>Actinomycetota</taxon>
        <taxon>Actinomycetes</taxon>
        <taxon>Kitasatosporales</taxon>
        <taxon>Streptomycetaceae</taxon>
        <taxon>Streptacidiphilus</taxon>
    </lineage>
</organism>
<dbReference type="PROSITE" id="PS01124">
    <property type="entry name" value="HTH_ARAC_FAMILY_2"/>
    <property type="match status" value="1"/>
</dbReference>
<evidence type="ECO:0000259" key="4">
    <source>
        <dbReference type="PROSITE" id="PS01124"/>
    </source>
</evidence>
<proteinExistence type="predicted"/>
<accession>A0A1H7QT57</accession>